<gene>
    <name evidence="1" type="ORF">Y5S_00220</name>
</gene>
<dbReference type="RefSeq" id="WP_035229547.1">
    <property type="nucleotide sequence ID" value="NZ_ARXV01000001.1"/>
</dbReference>
<keyword evidence="2" id="KW-1185">Reference proteome</keyword>
<dbReference type="InterPro" id="IPR002838">
    <property type="entry name" value="AIM24"/>
</dbReference>
<dbReference type="eggNOG" id="COG2013">
    <property type="taxonomic scope" value="Bacteria"/>
</dbReference>
<dbReference type="InterPro" id="IPR036983">
    <property type="entry name" value="AIM24_sf"/>
</dbReference>
<organism evidence="1 2">
    <name type="scientific">Alcanivorax nanhaiticus</name>
    <dbReference type="NCBI Taxonomy" id="1177154"/>
    <lineage>
        <taxon>Bacteria</taxon>
        <taxon>Pseudomonadati</taxon>
        <taxon>Pseudomonadota</taxon>
        <taxon>Gammaproteobacteria</taxon>
        <taxon>Oceanospirillales</taxon>
        <taxon>Alcanivoracaceae</taxon>
        <taxon>Alcanivorax</taxon>
    </lineage>
</organism>
<dbReference type="InterPro" id="IPR016031">
    <property type="entry name" value="Trp_RNA-bd_attenuator-like_dom"/>
</dbReference>
<dbReference type="Gene3D" id="3.60.160.10">
    <property type="entry name" value="Mitochondrial biogenesis AIM24"/>
    <property type="match status" value="1"/>
</dbReference>
<proteinExistence type="predicted"/>
<sequence>MDIELLHRPGNAAARITLKEGESCTAEAGAMIAMSGNMGIETTTHKRGKGGLLKAVKRMVAGESLFLNHFSVPSGEGEVIMGTTLSGDMMEYELDNESLIVQGGSFMCCESGVEIDLGWQGFKSLFSGESVFWLNLKGSGKLVVSSFGAIYPVEVDGEYIVDTGHIVAFNETLDFSITKAGSSWLQSFLGGEGMVCKFKGKGTVWCQSHNPSSFGWAMSPGLKQRRA</sequence>
<dbReference type="STRING" id="1177154.Y5S_00220"/>
<dbReference type="EMBL" id="ARXV01000001">
    <property type="protein sequence ID" value="KGD66553.1"/>
    <property type="molecule type" value="Genomic_DNA"/>
</dbReference>
<reference evidence="1 2" key="1">
    <citation type="submission" date="2012-09" db="EMBL/GenBank/DDBJ databases">
        <title>Genome Sequence of alkane-degrading Bacterium Alcanivorax sp. 19-m-6.</title>
        <authorList>
            <person name="Lai Q."/>
            <person name="Shao Z."/>
        </authorList>
    </citation>
    <scope>NUCLEOTIDE SEQUENCE [LARGE SCALE GENOMIC DNA]</scope>
    <source>
        <strain evidence="1 2">19-m-6</strain>
    </source>
</reference>
<dbReference type="Pfam" id="PF01987">
    <property type="entry name" value="AIM24"/>
    <property type="match status" value="1"/>
</dbReference>
<dbReference type="SUPFAM" id="SSF51219">
    <property type="entry name" value="TRAP-like"/>
    <property type="match status" value="1"/>
</dbReference>
<name>A0A095TW08_9GAMM</name>
<dbReference type="PANTHER" id="PTHR43657:SF1">
    <property type="entry name" value="ALTERED INHERITANCE OF MITOCHONDRIA PROTEIN 24, MITOCHONDRIAL"/>
    <property type="match status" value="1"/>
</dbReference>
<evidence type="ECO:0008006" key="3">
    <source>
        <dbReference type="Google" id="ProtNLM"/>
    </source>
</evidence>
<dbReference type="Proteomes" id="UP000029444">
    <property type="component" value="Unassembled WGS sequence"/>
</dbReference>
<dbReference type="AlphaFoldDB" id="A0A095TW08"/>
<evidence type="ECO:0000313" key="2">
    <source>
        <dbReference type="Proteomes" id="UP000029444"/>
    </source>
</evidence>
<accession>A0A095TW08</accession>
<protein>
    <recommendedName>
        <fullName evidence="3">TIGR00266 family protein</fullName>
    </recommendedName>
</protein>
<comment type="caution">
    <text evidence="1">The sequence shown here is derived from an EMBL/GenBank/DDBJ whole genome shotgun (WGS) entry which is preliminary data.</text>
</comment>
<dbReference type="NCBIfam" id="TIGR00266">
    <property type="entry name" value="TIGR00266 family protein"/>
    <property type="match status" value="1"/>
</dbReference>
<evidence type="ECO:0000313" key="1">
    <source>
        <dbReference type="EMBL" id="KGD66553.1"/>
    </source>
</evidence>
<dbReference type="OrthoDB" id="9779518at2"/>
<dbReference type="PANTHER" id="PTHR43657">
    <property type="entry name" value="TRYPTOPHAN RNA-BINDING ATTENUATOR PROTEIN-LIKE PROTEIN"/>
    <property type="match status" value="1"/>
</dbReference>
<dbReference type="PATRIC" id="fig|1177154.3.peg.223"/>